<keyword evidence="1" id="KW-0812">Transmembrane</keyword>
<evidence type="ECO:0000313" key="2">
    <source>
        <dbReference type="EMBL" id="KAK4590131.1"/>
    </source>
</evidence>
<sequence length="109" mass="12709">MLKRKPYYCFAPLWVRFSKRSNSKQTILILHNHSITRKPNPHINISENNVVESNYNEAYKQLDFVTAAKNKMLFTGPPKKKLFGIDFHLVQLFFACMPSLAIYLVAQYA</sequence>
<evidence type="ECO:0000256" key="1">
    <source>
        <dbReference type="SAM" id="Phobius"/>
    </source>
</evidence>
<gene>
    <name evidence="2" type="ORF">RGQ29_020616</name>
</gene>
<dbReference type="Proteomes" id="UP001324115">
    <property type="component" value="Unassembled WGS sequence"/>
</dbReference>
<proteinExistence type="predicted"/>
<accession>A0AAN7FGP5</accession>
<protein>
    <submittedName>
        <fullName evidence="2">Uncharacterized protein</fullName>
    </submittedName>
</protein>
<evidence type="ECO:0000313" key="3">
    <source>
        <dbReference type="Proteomes" id="UP001324115"/>
    </source>
</evidence>
<comment type="caution">
    <text evidence="2">The sequence shown here is derived from an EMBL/GenBank/DDBJ whole genome shotgun (WGS) entry which is preliminary data.</text>
</comment>
<keyword evidence="1" id="KW-0472">Membrane</keyword>
<keyword evidence="3" id="KW-1185">Reference proteome</keyword>
<name>A0AAN7FGP5_QUERU</name>
<keyword evidence="1" id="KW-1133">Transmembrane helix</keyword>
<dbReference type="PANTHER" id="PTHR36339:SF2">
    <property type="entry name" value="F23A5.5"/>
    <property type="match status" value="1"/>
</dbReference>
<dbReference type="EMBL" id="JAXUIC010000005">
    <property type="protein sequence ID" value="KAK4590131.1"/>
    <property type="molecule type" value="Genomic_DNA"/>
</dbReference>
<organism evidence="2 3">
    <name type="scientific">Quercus rubra</name>
    <name type="common">Northern red oak</name>
    <name type="synonym">Quercus borealis</name>
    <dbReference type="NCBI Taxonomy" id="3512"/>
    <lineage>
        <taxon>Eukaryota</taxon>
        <taxon>Viridiplantae</taxon>
        <taxon>Streptophyta</taxon>
        <taxon>Embryophyta</taxon>
        <taxon>Tracheophyta</taxon>
        <taxon>Spermatophyta</taxon>
        <taxon>Magnoliopsida</taxon>
        <taxon>eudicotyledons</taxon>
        <taxon>Gunneridae</taxon>
        <taxon>Pentapetalae</taxon>
        <taxon>rosids</taxon>
        <taxon>fabids</taxon>
        <taxon>Fagales</taxon>
        <taxon>Fagaceae</taxon>
        <taxon>Quercus</taxon>
    </lineage>
</organism>
<dbReference type="PANTHER" id="PTHR36339">
    <property type="entry name" value="F23A5.5"/>
    <property type="match status" value="1"/>
</dbReference>
<feature type="transmembrane region" description="Helical" evidence="1">
    <location>
        <begin position="82"/>
        <end position="106"/>
    </location>
</feature>
<reference evidence="2 3" key="1">
    <citation type="journal article" date="2023" name="G3 (Bethesda)">
        <title>A haplotype-resolved chromosome-scale genome for Quercus rubra L. provides insights into the genetics of adaptive traits for red oak species.</title>
        <authorList>
            <person name="Kapoor B."/>
            <person name="Jenkins J."/>
            <person name="Schmutz J."/>
            <person name="Zhebentyayeva T."/>
            <person name="Kuelheim C."/>
            <person name="Coggeshall M."/>
            <person name="Heim C."/>
            <person name="Lasky J.R."/>
            <person name="Leites L."/>
            <person name="Islam-Faridi N."/>
            <person name="Romero-Severson J."/>
            <person name="DeLeo V.L."/>
            <person name="Lucas S.M."/>
            <person name="Lazic D."/>
            <person name="Gailing O."/>
            <person name="Carlson J."/>
            <person name="Staton M."/>
        </authorList>
    </citation>
    <scope>NUCLEOTIDE SEQUENCE [LARGE SCALE GENOMIC DNA]</scope>
    <source>
        <strain evidence="2">Pseudo-F2</strain>
    </source>
</reference>
<dbReference type="AlphaFoldDB" id="A0AAN7FGP5"/>